<dbReference type="SUPFAM" id="SSF52343">
    <property type="entry name" value="Ferredoxin reductase-like, C-terminal NADP-linked domain"/>
    <property type="match status" value="1"/>
</dbReference>
<dbReference type="InterPro" id="IPR039261">
    <property type="entry name" value="FNR_nucleotide-bd"/>
</dbReference>
<dbReference type="OrthoDB" id="432685at2759"/>
<evidence type="ECO:0000256" key="5">
    <source>
        <dbReference type="PIRSR" id="PIRSR601834-1"/>
    </source>
</evidence>
<evidence type="ECO:0000256" key="4">
    <source>
        <dbReference type="ARBA" id="ARBA00023002"/>
    </source>
</evidence>
<comment type="caution">
    <text evidence="7">The sequence shown here is derived from an EMBL/GenBank/DDBJ whole genome shotgun (WGS) entry which is preliminary data.</text>
</comment>
<evidence type="ECO:0000256" key="1">
    <source>
        <dbReference type="ARBA" id="ARBA00001974"/>
    </source>
</evidence>
<dbReference type="STRING" id="34508.A0A4U5LZ65"/>
<accession>A0A4U5LZ65</accession>
<evidence type="ECO:0000313" key="8">
    <source>
        <dbReference type="Proteomes" id="UP000298663"/>
    </source>
</evidence>
<evidence type="ECO:0000256" key="3">
    <source>
        <dbReference type="ARBA" id="ARBA00022827"/>
    </source>
</evidence>
<sequence>MIAGGTGITPIYPIIRAILTNPEDKTGIVLLYASRDENNIVLKKELDELQEFNKDQFKLHYVVENASKDSSHERGQITEELIKKTLPMASKHKAVLLCGPPAMINFVCIPAVDGLGYSSDQTYIF</sequence>
<name>A0A4U5LZ65_STECR</name>
<dbReference type="AlphaFoldDB" id="A0A4U5LZ65"/>
<proteinExistence type="predicted"/>
<keyword evidence="2 5" id="KW-0285">Flavoprotein</keyword>
<comment type="cofactor">
    <cofactor evidence="1 5">
        <name>FAD</name>
        <dbReference type="ChEBI" id="CHEBI:57692"/>
    </cofactor>
</comment>
<reference evidence="7 8" key="2">
    <citation type="journal article" date="2019" name="G3 (Bethesda)">
        <title>Hybrid Assembly of the Genome of the Entomopathogenic Nematode Steinernema carpocapsae Identifies the X-Chromosome.</title>
        <authorList>
            <person name="Serra L."/>
            <person name="Macchietto M."/>
            <person name="Macias-Munoz A."/>
            <person name="McGill C.J."/>
            <person name="Rodriguez I.M."/>
            <person name="Rodriguez B."/>
            <person name="Murad R."/>
            <person name="Mortazavi A."/>
        </authorList>
    </citation>
    <scope>NUCLEOTIDE SEQUENCE [LARGE SCALE GENOMIC DNA]</scope>
    <source>
        <strain evidence="7 8">ALL</strain>
    </source>
</reference>
<dbReference type="CDD" id="cd06183">
    <property type="entry name" value="cyt_b5_reduct_like"/>
    <property type="match status" value="1"/>
</dbReference>
<keyword evidence="3 5" id="KW-0274">FAD</keyword>
<dbReference type="PANTHER" id="PTHR19370:SF185">
    <property type="entry name" value="NADH-CYTOCHROME B5 REDUCTASE"/>
    <property type="match status" value="1"/>
</dbReference>
<protein>
    <recommendedName>
        <fullName evidence="6">Oxidoreductase FAD/NAD(P)-binding domain-containing protein</fullName>
    </recommendedName>
</protein>
<evidence type="ECO:0000256" key="2">
    <source>
        <dbReference type="ARBA" id="ARBA00022630"/>
    </source>
</evidence>
<gene>
    <name evidence="7" type="ORF">L596_028714</name>
</gene>
<dbReference type="EMBL" id="AZBU02000011">
    <property type="protein sequence ID" value="TKR61624.1"/>
    <property type="molecule type" value="Genomic_DNA"/>
</dbReference>
<dbReference type="Pfam" id="PF00175">
    <property type="entry name" value="NAD_binding_1"/>
    <property type="match status" value="1"/>
</dbReference>
<keyword evidence="8" id="KW-1185">Reference proteome</keyword>
<feature type="binding site" evidence="5">
    <location>
        <position position="9"/>
    </location>
    <ligand>
        <name>FAD</name>
        <dbReference type="ChEBI" id="CHEBI:57692"/>
    </ligand>
</feature>
<dbReference type="Proteomes" id="UP000298663">
    <property type="component" value="Unassembled WGS sequence"/>
</dbReference>
<evidence type="ECO:0000259" key="6">
    <source>
        <dbReference type="Pfam" id="PF00175"/>
    </source>
</evidence>
<keyword evidence="4" id="KW-0560">Oxidoreductase</keyword>
<evidence type="ECO:0000313" key="7">
    <source>
        <dbReference type="EMBL" id="TKR61624.1"/>
    </source>
</evidence>
<feature type="domain" description="Oxidoreductase FAD/NAD(P)-binding" evidence="6">
    <location>
        <begin position="1"/>
        <end position="108"/>
    </location>
</feature>
<dbReference type="GO" id="GO:0071949">
    <property type="term" value="F:FAD binding"/>
    <property type="evidence" value="ECO:0007669"/>
    <property type="project" value="TreeGrafter"/>
</dbReference>
<reference evidence="7 8" key="1">
    <citation type="journal article" date="2015" name="Genome Biol.">
        <title>Comparative genomics of Steinernema reveals deeply conserved gene regulatory networks.</title>
        <authorList>
            <person name="Dillman A.R."/>
            <person name="Macchietto M."/>
            <person name="Porter C.F."/>
            <person name="Rogers A."/>
            <person name="Williams B."/>
            <person name="Antoshechkin I."/>
            <person name="Lee M.M."/>
            <person name="Goodwin Z."/>
            <person name="Lu X."/>
            <person name="Lewis E.E."/>
            <person name="Goodrich-Blair H."/>
            <person name="Stock S.P."/>
            <person name="Adams B.J."/>
            <person name="Sternberg P.W."/>
            <person name="Mortazavi A."/>
        </authorList>
    </citation>
    <scope>NUCLEOTIDE SEQUENCE [LARGE SCALE GENOMIC DNA]</scope>
    <source>
        <strain evidence="7 8">ALL</strain>
    </source>
</reference>
<dbReference type="Gene3D" id="3.40.50.80">
    <property type="entry name" value="Nucleotide-binding domain of ferredoxin-NADP reductase (FNR) module"/>
    <property type="match status" value="1"/>
</dbReference>
<dbReference type="GO" id="GO:0016491">
    <property type="term" value="F:oxidoreductase activity"/>
    <property type="evidence" value="ECO:0007669"/>
    <property type="project" value="UniProtKB-KW"/>
</dbReference>
<dbReference type="InterPro" id="IPR001433">
    <property type="entry name" value="OxRdtase_FAD/NAD-bd"/>
</dbReference>
<organism evidence="7 8">
    <name type="scientific">Steinernema carpocapsae</name>
    <name type="common">Entomopathogenic nematode</name>
    <dbReference type="NCBI Taxonomy" id="34508"/>
    <lineage>
        <taxon>Eukaryota</taxon>
        <taxon>Metazoa</taxon>
        <taxon>Ecdysozoa</taxon>
        <taxon>Nematoda</taxon>
        <taxon>Chromadorea</taxon>
        <taxon>Rhabditida</taxon>
        <taxon>Tylenchina</taxon>
        <taxon>Panagrolaimomorpha</taxon>
        <taxon>Strongyloidoidea</taxon>
        <taxon>Steinernematidae</taxon>
        <taxon>Steinernema</taxon>
    </lineage>
</organism>
<dbReference type="PANTHER" id="PTHR19370">
    <property type="entry name" value="NADH-CYTOCHROME B5 REDUCTASE"/>
    <property type="match status" value="1"/>
</dbReference>
<dbReference type="InterPro" id="IPR001834">
    <property type="entry name" value="CBR-like"/>
</dbReference>